<keyword evidence="3" id="KW-0808">Transferase</keyword>
<name>A0A8J6TXY7_9HYPH</name>
<sequence length="139" mass="15033">MTNPTSKTSRGKPKIVIGQIDHDRLMRLANDALDRIPEVADDLLLELERAKVVKDTAVPEDVVRMGSTVEYEADDGQHRTVTLVFPAEADIAQGRISILTPIGGALIGLAAGQSIDWTARDGRNHRLTVLSVTKPAVEA</sequence>
<dbReference type="GO" id="GO:0070063">
    <property type="term" value="F:RNA polymerase binding"/>
    <property type="evidence" value="ECO:0007669"/>
    <property type="project" value="InterPro"/>
</dbReference>
<dbReference type="Gene3D" id="1.10.286.20">
    <property type="match status" value="1"/>
</dbReference>
<dbReference type="GO" id="GO:0006354">
    <property type="term" value="P:DNA-templated transcription elongation"/>
    <property type="evidence" value="ECO:0007669"/>
    <property type="project" value="TreeGrafter"/>
</dbReference>
<comment type="caution">
    <text evidence="3">The sequence shown here is derived from an EMBL/GenBank/DDBJ whole genome shotgun (WGS) entry which is preliminary data.</text>
</comment>
<evidence type="ECO:0000259" key="1">
    <source>
        <dbReference type="Pfam" id="PF01272"/>
    </source>
</evidence>
<dbReference type="GO" id="GO:0032784">
    <property type="term" value="P:regulation of DNA-templated transcription elongation"/>
    <property type="evidence" value="ECO:0007669"/>
    <property type="project" value="InterPro"/>
</dbReference>
<dbReference type="InterPro" id="IPR036953">
    <property type="entry name" value="GreA/GreB_C_sf"/>
</dbReference>
<dbReference type="Pfam" id="PF01272">
    <property type="entry name" value="GreA_GreB"/>
    <property type="match status" value="1"/>
</dbReference>
<gene>
    <name evidence="3" type="primary">rnk</name>
    <name evidence="3" type="ORF">ICI42_03855</name>
</gene>
<dbReference type="EMBL" id="JACVVX010000001">
    <property type="protein sequence ID" value="MBD0413784.1"/>
    <property type="molecule type" value="Genomic_DNA"/>
</dbReference>
<proteinExistence type="predicted"/>
<dbReference type="InterPro" id="IPR023459">
    <property type="entry name" value="Tscrpt_elong_fac_GreA/B_fam"/>
</dbReference>
<evidence type="ECO:0000313" key="4">
    <source>
        <dbReference type="Proteomes" id="UP000643405"/>
    </source>
</evidence>
<accession>A0A8J6TXY7</accession>
<reference evidence="3" key="1">
    <citation type="submission" date="2020-09" db="EMBL/GenBank/DDBJ databases">
        <title>Genome seq and assembly of Tianweitania sp.</title>
        <authorList>
            <person name="Chhetri G."/>
        </authorList>
    </citation>
    <scope>NUCLEOTIDE SEQUENCE</scope>
    <source>
        <strain evidence="3">Rool2</strain>
    </source>
</reference>
<protein>
    <submittedName>
        <fullName evidence="3">Nucleoside diphosphate kinase regulator</fullName>
    </submittedName>
</protein>
<feature type="domain" description="Transcription elongation factor GreA/GreB C-terminal" evidence="1">
    <location>
        <begin position="59"/>
        <end position="133"/>
    </location>
</feature>
<dbReference type="Gene3D" id="3.10.50.30">
    <property type="entry name" value="Transcription elongation factor, GreA/GreB, C-terminal domain"/>
    <property type="match status" value="1"/>
</dbReference>
<dbReference type="SUPFAM" id="SSF54534">
    <property type="entry name" value="FKBP-like"/>
    <property type="match status" value="1"/>
</dbReference>
<dbReference type="GO" id="GO:0016301">
    <property type="term" value="F:kinase activity"/>
    <property type="evidence" value="ECO:0007669"/>
    <property type="project" value="UniProtKB-KW"/>
</dbReference>
<dbReference type="RefSeq" id="WP_188163190.1">
    <property type="nucleotide sequence ID" value="NZ_JACVVX010000001.1"/>
</dbReference>
<dbReference type="InterPro" id="IPR029462">
    <property type="entry name" value="Rnk_N"/>
</dbReference>
<feature type="domain" description="Regulator of nucleoside diphosphate kinase N-terminal" evidence="2">
    <location>
        <begin position="13"/>
        <end position="53"/>
    </location>
</feature>
<organism evidence="3 4">
    <name type="scientific">Oryzicola mucosus</name>
    <dbReference type="NCBI Taxonomy" id="2767425"/>
    <lineage>
        <taxon>Bacteria</taxon>
        <taxon>Pseudomonadati</taxon>
        <taxon>Pseudomonadota</taxon>
        <taxon>Alphaproteobacteria</taxon>
        <taxon>Hyphomicrobiales</taxon>
        <taxon>Phyllobacteriaceae</taxon>
        <taxon>Oryzicola</taxon>
    </lineage>
</organism>
<dbReference type="PANTHER" id="PTHR30437:SF5">
    <property type="entry name" value="REGULATOR OF NUCLEOSIDE DIPHOSPHATE KINASE"/>
    <property type="match status" value="1"/>
</dbReference>
<dbReference type="Proteomes" id="UP000643405">
    <property type="component" value="Unassembled WGS sequence"/>
</dbReference>
<evidence type="ECO:0000259" key="2">
    <source>
        <dbReference type="Pfam" id="PF14760"/>
    </source>
</evidence>
<dbReference type="Pfam" id="PF14760">
    <property type="entry name" value="Rnk_N"/>
    <property type="match status" value="1"/>
</dbReference>
<dbReference type="PANTHER" id="PTHR30437">
    <property type="entry name" value="TRANSCRIPTION ELONGATION FACTOR GREA"/>
    <property type="match status" value="1"/>
</dbReference>
<keyword evidence="4" id="KW-1185">Reference proteome</keyword>
<dbReference type="GO" id="GO:0003677">
    <property type="term" value="F:DNA binding"/>
    <property type="evidence" value="ECO:0007669"/>
    <property type="project" value="InterPro"/>
</dbReference>
<evidence type="ECO:0000313" key="3">
    <source>
        <dbReference type="EMBL" id="MBD0413784.1"/>
    </source>
</evidence>
<dbReference type="AlphaFoldDB" id="A0A8J6TXY7"/>
<keyword evidence="3" id="KW-0418">Kinase</keyword>
<dbReference type="NCBIfam" id="NF004396">
    <property type="entry name" value="PRK05753.1"/>
    <property type="match status" value="1"/>
</dbReference>
<dbReference type="InterPro" id="IPR001437">
    <property type="entry name" value="Tscrpt_elong_fac_GreA/B_C"/>
</dbReference>